<dbReference type="PANTHER" id="PTHR42872">
    <property type="entry name" value="PROTEIN-GLUTAMATE METHYLESTERASE/PROTEIN-GLUTAMINE GLUTAMINASE"/>
    <property type="match status" value="1"/>
</dbReference>
<evidence type="ECO:0000256" key="2">
    <source>
        <dbReference type="ARBA" id="ARBA00039140"/>
    </source>
</evidence>
<keyword evidence="1 4" id="KW-0378">Hydrolase</keyword>
<evidence type="ECO:0000313" key="6">
    <source>
        <dbReference type="EMBL" id="BAZ95354.1"/>
    </source>
</evidence>
<reference evidence="6 7" key="1">
    <citation type="submission" date="2017-05" db="EMBL/GenBank/DDBJ databases">
        <title>Thiocyanate degradation by Thiohalobacter thiocyanaticus FOKN1.</title>
        <authorList>
            <person name="Oshiki M."/>
            <person name="Fukushima T."/>
            <person name="Kawano S."/>
            <person name="Nakagawa J."/>
        </authorList>
    </citation>
    <scope>NUCLEOTIDE SEQUENCE [LARGE SCALE GENOMIC DNA]</scope>
    <source>
        <strain evidence="6 7">FOKN1</strain>
    </source>
</reference>
<dbReference type="PROSITE" id="PS50122">
    <property type="entry name" value="CHEB"/>
    <property type="match status" value="1"/>
</dbReference>
<dbReference type="Gene3D" id="3.40.50.180">
    <property type="entry name" value="Methylesterase CheB, C-terminal domain"/>
    <property type="match status" value="1"/>
</dbReference>
<dbReference type="InterPro" id="IPR035909">
    <property type="entry name" value="CheB_C"/>
</dbReference>
<dbReference type="GO" id="GO:0005737">
    <property type="term" value="C:cytoplasm"/>
    <property type="evidence" value="ECO:0007669"/>
    <property type="project" value="InterPro"/>
</dbReference>
<accession>A0A1Z4VVU9</accession>
<proteinExistence type="predicted"/>
<dbReference type="OrthoDB" id="9793421at2"/>
<keyword evidence="4" id="KW-0145">Chemotaxis</keyword>
<feature type="active site" evidence="4">
    <location>
        <position position="282"/>
    </location>
</feature>
<comment type="catalytic activity">
    <reaction evidence="3">
        <text>[protein]-L-glutamate 5-O-methyl ester + H2O = L-glutamyl-[protein] + methanol + H(+)</text>
        <dbReference type="Rhea" id="RHEA:23236"/>
        <dbReference type="Rhea" id="RHEA-COMP:10208"/>
        <dbReference type="Rhea" id="RHEA-COMP:10311"/>
        <dbReference type="ChEBI" id="CHEBI:15377"/>
        <dbReference type="ChEBI" id="CHEBI:15378"/>
        <dbReference type="ChEBI" id="CHEBI:17790"/>
        <dbReference type="ChEBI" id="CHEBI:29973"/>
        <dbReference type="ChEBI" id="CHEBI:82795"/>
        <dbReference type="EC" id="3.1.1.61"/>
    </reaction>
</comment>
<name>A0A1Z4VVU9_9GAMM</name>
<feature type="active site" evidence="4">
    <location>
        <position position="161"/>
    </location>
</feature>
<dbReference type="KEGG" id="ttc:FOKN1_2997"/>
<dbReference type="Pfam" id="PF01339">
    <property type="entry name" value="CheB_methylest"/>
    <property type="match status" value="1"/>
</dbReference>
<dbReference type="GO" id="GO:0000156">
    <property type="term" value="F:phosphorelay response regulator activity"/>
    <property type="evidence" value="ECO:0007669"/>
    <property type="project" value="InterPro"/>
</dbReference>
<feature type="active site" evidence="4">
    <location>
        <position position="189"/>
    </location>
</feature>
<evidence type="ECO:0000256" key="3">
    <source>
        <dbReference type="ARBA" id="ARBA00048267"/>
    </source>
</evidence>
<dbReference type="SUPFAM" id="SSF52738">
    <property type="entry name" value="Methylesterase CheB, C-terminal domain"/>
    <property type="match status" value="1"/>
</dbReference>
<dbReference type="EC" id="3.1.1.61" evidence="2"/>
<feature type="domain" description="CheB-type methylesterase" evidence="5">
    <location>
        <begin position="150"/>
        <end position="340"/>
    </location>
</feature>
<dbReference type="Proteomes" id="UP000218765">
    <property type="component" value="Chromosome"/>
</dbReference>
<keyword evidence="7" id="KW-1185">Reference proteome</keyword>
<evidence type="ECO:0000313" key="7">
    <source>
        <dbReference type="Proteomes" id="UP000218765"/>
    </source>
</evidence>
<dbReference type="GO" id="GO:0006935">
    <property type="term" value="P:chemotaxis"/>
    <property type="evidence" value="ECO:0007669"/>
    <property type="project" value="UniProtKB-UniRule"/>
</dbReference>
<dbReference type="PANTHER" id="PTHR42872:SF6">
    <property type="entry name" value="PROTEIN-GLUTAMATE METHYLESTERASE_PROTEIN-GLUTAMINE GLUTAMINASE"/>
    <property type="match status" value="1"/>
</dbReference>
<dbReference type="RefSeq" id="WP_096367348.1">
    <property type="nucleotide sequence ID" value="NZ_AP018052.1"/>
</dbReference>
<gene>
    <name evidence="6" type="ORF">FOKN1_2997</name>
</gene>
<evidence type="ECO:0000256" key="1">
    <source>
        <dbReference type="ARBA" id="ARBA00022801"/>
    </source>
</evidence>
<dbReference type="InterPro" id="IPR000673">
    <property type="entry name" value="Sig_transdc_resp-reg_Me-estase"/>
</dbReference>
<dbReference type="EMBL" id="AP018052">
    <property type="protein sequence ID" value="BAZ95354.1"/>
    <property type="molecule type" value="Genomic_DNA"/>
</dbReference>
<protein>
    <recommendedName>
        <fullName evidence="2">protein-glutamate methylesterase</fullName>
        <ecNumber evidence="2">3.1.1.61</ecNumber>
    </recommendedName>
</protein>
<organism evidence="6 7">
    <name type="scientific">Thiohalobacter thiocyanaticus</name>
    <dbReference type="NCBI Taxonomy" id="585455"/>
    <lineage>
        <taxon>Bacteria</taxon>
        <taxon>Pseudomonadati</taxon>
        <taxon>Pseudomonadota</taxon>
        <taxon>Gammaproteobacteria</taxon>
        <taxon>Thiohalobacterales</taxon>
        <taxon>Thiohalobacteraceae</taxon>
        <taxon>Thiohalobacter</taxon>
    </lineage>
</organism>
<dbReference type="AlphaFoldDB" id="A0A1Z4VVU9"/>
<dbReference type="CDD" id="cd16432">
    <property type="entry name" value="CheB_Rec"/>
    <property type="match status" value="1"/>
</dbReference>
<evidence type="ECO:0000256" key="4">
    <source>
        <dbReference type="PROSITE-ProRule" id="PRU00050"/>
    </source>
</evidence>
<evidence type="ECO:0000259" key="5">
    <source>
        <dbReference type="PROSITE" id="PS50122"/>
    </source>
</evidence>
<sequence>MPDQGETELRVGLITGQERQERYLRELLEANGLNVVTGFQTGAIDIEAVRASPADALVILINGEAEQAIDELELLIEEVEVPLLFHEGAVPRDPGWGGKLRAKLERLVRREPRQVSAEPVLKPVAGDAGTTADATPAPLQIVASQEQRRPRAVAVWVLGASLGGPQAVRSFLAALDGKPPSVGLVLAQHIGDAFVPLLAEQLQRMTGIPVAVAREGSPILTGQVTLVPVDRRFTLTDQGLIALTGEVIPGTYRPCIDDVMEQVVGYYKHSTCAVVFSGMGDDGSRGAGAIVRAGGTVFAQSADTCVISSMPDAVRRSTTVGESAAPEALTRRMLDWIADRRQSDN</sequence>
<dbReference type="GO" id="GO:0008984">
    <property type="term" value="F:protein-glutamate methylesterase activity"/>
    <property type="evidence" value="ECO:0007669"/>
    <property type="project" value="UniProtKB-EC"/>
</dbReference>